<dbReference type="GO" id="GO:0046872">
    <property type="term" value="F:metal ion binding"/>
    <property type="evidence" value="ECO:0007669"/>
    <property type="project" value="UniProtKB-KW"/>
</dbReference>
<evidence type="ECO:0000259" key="13">
    <source>
        <dbReference type="Pfam" id="PF02875"/>
    </source>
</evidence>
<comment type="cofactor">
    <cofactor evidence="1">
        <name>Mg(2+)</name>
        <dbReference type="ChEBI" id="CHEBI:18420"/>
    </cofactor>
</comment>
<evidence type="ECO:0000256" key="6">
    <source>
        <dbReference type="ARBA" id="ARBA00022741"/>
    </source>
</evidence>
<evidence type="ECO:0000256" key="7">
    <source>
        <dbReference type="ARBA" id="ARBA00022840"/>
    </source>
</evidence>
<dbReference type="InterPro" id="IPR036565">
    <property type="entry name" value="Mur-like_cat_sf"/>
</dbReference>
<evidence type="ECO:0000256" key="11">
    <source>
        <dbReference type="PIRNR" id="PIRNR001563"/>
    </source>
</evidence>
<dbReference type="SUPFAM" id="SSF53244">
    <property type="entry name" value="MurD-like peptide ligases, peptide-binding domain"/>
    <property type="match status" value="1"/>
</dbReference>
<dbReference type="SUPFAM" id="SSF53623">
    <property type="entry name" value="MurD-like peptide ligases, catalytic domain"/>
    <property type="match status" value="1"/>
</dbReference>
<dbReference type="InterPro" id="IPR036615">
    <property type="entry name" value="Mur_ligase_C_dom_sf"/>
</dbReference>
<evidence type="ECO:0000313" key="16">
    <source>
        <dbReference type="Proteomes" id="UP000179270"/>
    </source>
</evidence>
<feature type="domain" description="Mur ligase central" evidence="14">
    <location>
        <begin position="51"/>
        <end position="279"/>
    </location>
</feature>
<organism evidence="15 16">
    <name type="scientific">Candidatus Roizmanbacteria bacterium RIFCSPLOWO2_01_FULL_35_13</name>
    <dbReference type="NCBI Taxonomy" id="1802055"/>
    <lineage>
        <taxon>Bacteria</taxon>
        <taxon>Candidatus Roizmaniibacteriota</taxon>
    </lineage>
</organism>
<keyword evidence="5" id="KW-0479">Metal-binding</keyword>
<dbReference type="Gene3D" id="3.40.1190.10">
    <property type="entry name" value="Mur-like, catalytic domain"/>
    <property type="match status" value="1"/>
</dbReference>
<proteinExistence type="inferred from homology"/>
<keyword evidence="12" id="KW-0472">Membrane</keyword>
<reference evidence="15 16" key="1">
    <citation type="journal article" date="2016" name="Nat. Commun.">
        <title>Thousands of microbial genomes shed light on interconnected biogeochemical processes in an aquifer system.</title>
        <authorList>
            <person name="Anantharaman K."/>
            <person name="Brown C.T."/>
            <person name="Hug L.A."/>
            <person name="Sharon I."/>
            <person name="Castelle C.J."/>
            <person name="Probst A.J."/>
            <person name="Thomas B.C."/>
            <person name="Singh A."/>
            <person name="Wilkins M.J."/>
            <person name="Karaoz U."/>
            <person name="Brodie E.L."/>
            <person name="Williams K.H."/>
            <person name="Hubbard S.S."/>
            <person name="Banfield J.F."/>
        </authorList>
    </citation>
    <scope>NUCLEOTIDE SEQUENCE [LARGE SCALE GENOMIC DNA]</scope>
</reference>
<evidence type="ECO:0000256" key="10">
    <source>
        <dbReference type="ARBA" id="ARBA00047493"/>
    </source>
</evidence>
<dbReference type="GO" id="GO:0005737">
    <property type="term" value="C:cytoplasm"/>
    <property type="evidence" value="ECO:0007669"/>
    <property type="project" value="TreeGrafter"/>
</dbReference>
<dbReference type="Proteomes" id="UP000179270">
    <property type="component" value="Unassembled WGS sequence"/>
</dbReference>
<keyword evidence="12" id="KW-1133">Transmembrane helix</keyword>
<dbReference type="GO" id="GO:0005524">
    <property type="term" value="F:ATP binding"/>
    <property type="evidence" value="ECO:0007669"/>
    <property type="project" value="UniProtKB-KW"/>
</dbReference>
<keyword evidence="12" id="KW-0812">Transmembrane</keyword>
<evidence type="ECO:0000256" key="3">
    <source>
        <dbReference type="ARBA" id="ARBA00013025"/>
    </source>
</evidence>
<evidence type="ECO:0000256" key="9">
    <source>
        <dbReference type="ARBA" id="ARBA00030592"/>
    </source>
</evidence>
<comment type="similarity">
    <text evidence="2 11">Belongs to the folylpolyglutamate synthase family.</text>
</comment>
<keyword evidence="7 11" id="KW-0067">ATP-binding</keyword>
<comment type="caution">
    <text evidence="15">The sequence shown here is derived from an EMBL/GenBank/DDBJ whole genome shotgun (WGS) entry which is preliminary data.</text>
</comment>
<dbReference type="InterPro" id="IPR013221">
    <property type="entry name" value="Mur_ligase_cen"/>
</dbReference>
<dbReference type="AlphaFoldDB" id="A0A1F7IAN6"/>
<dbReference type="STRING" id="1802055.A3A74_01825"/>
<evidence type="ECO:0000256" key="12">
    <source>
        <dbReference type="SAM" id="Phobius"/>
    </source>
</evidence>
<dbReference type="PANTHER" id="PTHR11136:SF0">
    <property type="entry name" value="DIHYDROFOLATE SYNTHETASE-RELATED"/>
    <property type="match status" value="1"/>
</dbReference>
<accession>A0A1F7IAN6</accession>
<sequence length="456" mass="52277">MKTYQDCLKYIYSHISDRKDLKRDLELLLVRPKYLLKLLNHPQEKLRVIHIAGTSGKGSTAYLISALLQSQGFNVGLSVSPHINDIRERCQINNKYISEKEFTQTFQEIIPAIEKINRSQYGRASYFNILIAFAFFLFWKKKVDFAVMETGFGGLYDSTNLANNSGKIAVITKIGLDHQRYLGNTYSKIAFQKAGIIQQGNNIVTIDQKESVIKVINKKAQEKKAKLFIIKQGTNIKNVTIGQNQTQFDFQFQNLNLSSVKLRLIGYHQAENAGEALTALAIASRQYKFKIQTNKVREVLKKTTVPGRFEIIRTNNRSIVVDGAHNPQKMKTFIRSLINIYPNTKFDFVISFVANKDQIDTIKGMLKQITPHAKHIYVTEFTLISQDNKHRAIAFSRLQNVLSRLHFRQYTQVKNNSSLLTKLVKQKGNPLVITGSLYLISSLYKQIQKLKKSWTF</sequence>
<name>A0A1F7IAN6_9BACT</name>
<evidence type="ECO:0000259" key="14">
    <source>
        <dbReference type="Pfam" id="PF08245"/>
    </source>
</evidence>
<evidence type="ECO:0000256" key="5">
    <source>
        <dbReference type="ARBA" id="ARBA00022723"/>
    </source>
</evidence>
<dbReference type="InterPro" id="IPR001645">
    <property type="entry name" value="Folylpolyglutamate_synth"/>
</dbReference>
<keyword evidence="4 11" id="KW-0436">Ligase</keyword>
<dbReference type="EC" id="6.3.2.17" evidence="3"/>
<evidence type="ECO:0000256" key="2">
    <source>
        <dbReference type="ARBA" id="ARBA00008276"/>
    </source>
</evidence>
<evidence type="ECO:0000313" key="15">
    <source>
        <dbReference type="EMBL" id="OGK40424.1"/>
    </source>
</evidence>
<comment type="catalytic activity">
    <reaction evidence="10">
        <text>(6S)-5,6,7,8-tetrahydrofolyl-(gamma-L-Glu)(n) + L-glutamate + ATP = (6S)-5,6,7,8-tetrahydrofolyl-(gamma-L-Glu)(n+1) + ADP + phosphate + H(+)</text>
        <dbReference type="Rhea" id="RHEA:10580"/>
        <dbReference type="Rhea" id="RHEA-COMP:14738"/>
        <dbReference type="Rhea" id="RHEA-COMP:14740"/>
        <dbReference type="ChEBI" id="CHEBI:15378"/>
        <dbReference type="ChEBI" id="CHEBI:29985"/>
        <dbReference type="ChEBI" id="CHEBI:30616"/>
        <dbReference type="ChEBI" id="CHEBI:43474"/>
        <dbReference type="ChEBI" id="CHEBI:141005"/>
        <dbReference type="ChEBI" id="CHEBI:456216"/>
        <dbReference type="EC" id="6.3.2.17"/>
    </reaction>
</comment>
<dbReference type="Pfam" id="PF02875">
    <property type="entry name" value="Mur_ligase_C"/>
    <property type="match status" value="1"/>
</dbReference>
<dbReference type="Gene3D" id="3.90.190.20">
    <property type="entry name" value="Mur ligase, C-terminal domain"/>
    <property type="match status" value="1"/>
</dbReference>
<dbReference type="PIRSF" id="PIRSF001563">
    <property type="entry name" value="Folylpolyglu_synth"/>
    <property type="match status" value="1"/>
</dbReference>
<evidence type="ECO:0000256" key="8">
    <source>
        <dbReference type="ARBA" id="ARBA00022842"/>
    </source>
</evidence>
<keyword evidence="6 11" id="KW-0547">Nucleotide-binding</keyword>
<dbReference type="NCBIfam" id="TIGR01499">
    <property type="entry name" value="folC"/>
    <property type="match status" value="1"/>
</dbReference>
<dbReference type="EMBL" id="MGAF01000033">
    <property type="protein sequence ID" value="OGK40424.1"/>
    <property type="molecule type" value="Genomic_DNA"/>
</dbReference>
<feature type="transmembrane region" description="Helical" evidence="12">
    <location>
        <begin position="121"/>
        <end position="139"/>
    </location>
</feature>
<dbReference type="GO" id="GO:0004326">
    <property type="term" value="F:tetrahydrofolylpolyglutamate synthase activity"/>
    <property type="evidence" value="ECO:0007669"/>
    <property type="project" value="UniProtKB-EC"/>
</dbReference>
<feature type="domain" description="Mur ligase C-terminal" evidence="13">
    <location>
        <begin position="307"/>
        <end position="433"/>
    </location>
</feature>
<dbReference type="InterPro" id="IPR004101">
    <property type="entry name" value="Mur_ligase_C"/>
</dbReference>
<dbReference type="FunFam" id="3.40.1190.10:FF:000011">
    <property type="entry name" value="Folylpolyglutamate synthase/dihydrofolate synthase"/>
    <property type="match status" value="1"/>
</dbReference>
<protein>
    <recommendedName>
        <fullName evidence="3">tetrahydrofolate synthase</fullName>
        <ecNumber evidence="3">6.3.2.17</ecNumber>
    </recommendedName>
    <alternativeName>
        <fullName evidence="9">Tetrahydrofolylpolyglutamate synthase</fullName>
    </alternativeName>
</protein>
<evidence type="ECO:0000256" key="4">
    <source>
        <dbReference type="ARBA" id="ARBA00022598"/>
    </source>
</evidence>
<dbReference type="PANTHER" id="PTHR11136">
    <property type="entry name" value="FOLYLPOLYGLUTAMATE SYNTHASE-RELATED"/>
    <property type="match status" value="1"/>
</dbReference>
<dbReference type="GO" id="GO:0008841">
    <property type="term" value="F:dihydrofolate synthase activity"/>
    <property type="evidence" value="ECO:0007669"/>
    <property type="project" value="TreeGrafter"/>
</dbReference>
<gene>
    <name evidence="15" type="ORF">A3A74_01825</name>
</gene>
<evidence type="ECO:0000256" key="1">
    <source>
        <dbReference type="ARBA" id="ARBA00001946"/>
    </source>
</evidence>
<dbReference type="Pfam" id="PF08245">
    <property type="entry name" value="Mur_ligase_M"/>
    <property type="match status" value="1"/>
</dbReference>
<keyword evidence="8" id="KW-0460">Magnesium</keyword>